<dbReference type="RefSeq" id="WP_379189949.1">
    <property type="nucleotide sequence ID" value="NZ_JBHSOW010000072.1"/>
</dbReference>
<name>A0ABW0W322_9BACL</name>
<dbReference type="EMBL" id="JBHSOW010000072">
    <property type="protein sequence ID" value="MFC5651334.1"/>
    <property type="molecule type" value="Genomic_DNA"/>
</dbReference>
<comment type="caution">
    <text evidence="3">The sequence shown here is derived from an EMBL/GenBank/DDBJ whole genome shotgun (WGS) entry which is preliminary data.</text>
</comment>
<evidence type="ECO:0000313" key="4">
    <source>
        <dbReference type="Proteomes" id="UP001596047"/>
    </source>
</evidence>
<dbReference type="Proteomes" id="UP001596047">
    <property type="component" value="Unassembled WGS sequence"/>
</dbReference>
<dbReference type="InterPro" id="IPR048477">
    <property type="entry name" value="YceM-like_C"/>
</dbReference>
<keyword evidence="4" id="KW-1185">Reference proteome</keyword>
<dbReference type="Pfam" id="PF01408">
    <property type="entry name" value="GFO_IDH_MocA"/>
    <property type="match status" value="1"/>
</dbReference>
<dbReference type="PANTHER" id="PTHR43708">
    <property type="entry name" value="CONSERVED EXPRESSED OXIDOREDUCTASE (EUROFUNG)"/>
    <property type="match status" value="1"/>
</dbReference>
<evidence type="ECO:0000259" key="1">
    <source>
        <dbReference type="Pfam" id="PF01408"/>
    </source>
</evidence>
<dbReference type="SUPFAM" id="SSF55347">
    <property type="entry name" value="Glyceraldehyde-3-phosphate dehydrogenase-like, C-terminal domain"/>
    <property type="match status" value="1"/>
</dbReference>
<organism evidence="3 4">
    <name type="scientific">Paenibacillus solisilvae</name>
    <dbReference type="NCBI Taxonomy" id="2486751"/>
    <lineage>
        <taxon>Bacteria</taxon>
        <taxon>Bacillati</taxon>
        <taxon>Bacillota</taxon>
        <taxon>Bacilli</taxon>
        <taxon>Bacillales</taxon>
        <taxon>Paenibacillaceae</taxon>
        <taxon>Paenibacillus</taxon>
    </lineage>
</organism>
<dbReference type="InterPro" id="IPR000683">
    <property type="entry name" value="Gfo/Idh/MocA-like_OxRdtase_N"/>
</dbReference>
<sequence length="326" mass="36170">MSKRIAVVGLGDIAQKAYLPVLAAHRDIDLVGIMGRHADKVQSIGEQYRISGRFTDLDRLLDEQPELVFIHTATESHYELVMRCLSRGIHVYVDKPLSYDISQSEEMAAEALRTGKLLAVGFNRRFAPMVERSRQWVEAAGGAETILVQKNRTKLQQRSAIESLYDDAIHSIDLALWLGTPGNLRMNGDSDAFASPGLDMELAAHTLRENKEGRLLSVFGMLRSPQPGRTSVFSMERRAGTDSERVELHGHGRTAIVQDLEQAVLTDPDSGGQTLNFGGWDSHLYRRGFIGIIQHVLQSIDDPSLCTIRADLVLPGHRLVEALINP</sequence>
<dbReference type="SUPFAM" id="SSF51735">
    <property type="entry name" value="NAD(P)-binding Rossmann-fold domains"/>
    <property type="match status" value="1"/>
</dbReference>
<accession>A0ABW0W322</accession>
<dbReference type="InterPro" id="IPR036291">
    <property type="entry name" value="NAD(P)-bd_dom_sf"/>
</dbReference>
<dbReference type="InterPro" id="IPR051317">
    <property type="entry name" value="Gfo/Idh/MocA_oxidoreduct"/>
</dbReference>
<gene>
    <name evidence="3" type="ORF">ACFPYJ_19910</name>
</gene>
<reference evidence="4" key="1">
    <citation type="journal article" date="2019" name="Int. J. Syst. Evol. Microbiol.">
        <title>The Global Catalogue of Microorganisms (GCM) 10K type strain sequencing project: providing services to taxonomists for standard genome sequencing and annotation.</title>
        <authorList>
            <consortium name="The Broad Institute Genomics Platform"/>
            <consortium name="The Broad Institute Genome Sequencing Center for Infectious Disease"/>
            <person name="Wu L."/>
            <person name="Ma J."/>
        </authorList>
    </citation>
    <scope>NUCLEOTIDE SEQUENCE [LARGE SCALE GENOMIC DNA]</scope>
    <source>
        <strain evidence="4">CGMCC 1.3240</strain>
    </source>
</reference>
<evidence type="ECO:0000259" key="2">
    <source>
        <dbReference type="Pfam" id="PF21378"/>
    </source>
</evidence>
<evidence type="ECO:0000313" key="3">
    <source>
        <dbReference type="EMBL" id="MFC5651334.1"/>
    </source>
</evidence>
<proteinExistence type="predicted"/>
<feature type="domain" description="YceM-like C-terminal" evidence="2">
    <location>
        <begin position="144"/>
        <end position="262"/>
    </location>
</feature>
<dbReference type="PANTHER" id="PTHR43708:SF4">
    <property type="entry name" value="OXIDOREDUCTASE YCEM-RELATED"/>
    <property type="match status" value="1"/>
</dbReference>
<dbReference type="Pfam" id="PF21378">
    <property type="entry name" value="YceM-like_C"/>
    <property type="match status" value="1"/>
</dbReference>
<dbReference type="Gene3D" id="3.40.50.720">
    <property type="entry name" value="NAD(P)-binding Rossmann-like Domain"/>
    <property type="match status" value="1"/>
</dbReference>
<feature type="domain" description="Gfo/Idh/MocA-like oxidoreductase N-terminal" evidence="1">
    <location>
        <begin position="4"/>
        <end position="122"/>
    </location>
</feature>
<dbReference type="Gene3D" id="3.30.360.10">
    <property type="entry name" value="Dihydrodipicolinate Reductase, domain 2"/>
    <property type="match status" value="1"/>
</dbReference>
<protein>
    <submittedName>
        <fullName evidence="3">Gfo/Idh/MocA family protein</fullName>
    </submittedName>
</protein>